<dbReference type="PANTHER" id="PTHR34570:SF12">
    <property type="entry name" value="EXPRESSED PROTEIN"/>
    <property type="match status" value="1"/>
</dbReference>
<feature type="non-terminal residue" evidence="1">
    <location>
        <position position="1"/>
    </location>
</feature>
<organism evidence="1 2">
    <name type="scientific">Solanum stoloniferum</name>
    <dbReference type="NCBI Taxonomy" id="62892"/>
    <lineage>
        <taxon>Eukaryota</taxon>
        <taxon>Viridiplantae</taxon>
        <taxon>Streptophyta</taxon>
        <taxon>Embryophyta</taxon>
        <taxon>Tracheophyta</taxon>
        <taxon>Spermatophyta</taxon>
        <taxon>Magnoliopsida</taxon>
        <taxon>eudicotyledons</taxon>
        <taxon>Gunneridae</taxon>
        <taxon>Pentapetalae</taxon>
        <taxon>asterids</taxon>
        <taxon>lamiids</taxon>
        <taxon>Solanales</taxon>
        <taxon>Solanaceae</taxon>
        <taxon>Solanoideae</taxon>
        <taxon>Solaneae</taxon>
        <taxon>Solanum</taxon>
    </lineage>
</organism>
<evidence type="ECO:0000313" key="2">
    <source>
        <dbReference type="Proteomes" id="UP001627284"/>
    </source>
</evidence>
<gene>
    <name evidence="1" type="ORF">AABB24_030323</name>
</gene>
<accession>A0ABD2S1J1</accession>
<dbReference type="PANTHER" id="PTHR34570">
    <property type="entry name" value="OS03G0593100 PROTEIN"/>
    <property type="match status" value="1"/>
</dbReference>
<reference evidence="1 2" key="1">
    <citation type="submission" date="2024-05" db="EMBL/GenBank/DDBJ databases">
        <title>De novo assembly of an allotetraploid wild potato.</title>
        <authorList>
            <person name="Hosaka A.J."/>
        </authorList>
    </citation>
    <scope>NUCLEOTIDE SEQUENCE [LARGE SCALE GENOMIC DNA]</scope>
    <source>
        <tissue evidence="1">Young leaves</tissue>
    </source>
</reference>
<comment type="caution">
    <text evidence="1">The sequence shown here is derived from an EMBL/GenBank/DDBJ whole genome shotgun (WGS) entry which is preliminary data.</text>
</comment>
<sequence length="134" mass="15916">QFHLSFLSNFGLSYIISSMVKNTTSDQMEVKSSISLLQERFKQLQKIKKMRQEKELLKNMLMHFDHHDVESYNNNKFYFHSELNMVSPINNDKSSSRFSLSLWPDIKSRNIVRSTRKLKRDYNSHSDVDTSLHL</sequence>
<evidence type="ECO:0000313" key="1">
    <source>
        <dbReference type="EMBL" id="KAL3338078.1"/>
    </source>
</evidence>
<dbReference type="AlphaFoldDB" id="A0ABD2S1J1"/>
<protein>
    <submittedName>
        <fullName evidence="1">Uncharacterized protein</fullName>
    </submittedName>
</protein>
<dbReference type="EMBL" id="JBJKTR010000017">
    <property type="protein sequence ID" value="KAL3338078.1"/>
    <property type="molecule type" value="Genomic_DNA"/>
</dbReference>
<keyword evidence="2" id="KW-1185">Reference proteome</keyword>
<proteinExistence type="predicted"/>
<name>A0ABD2S1J1_9SOLN</name>
<dbReference type="Proteomes" id="UP001627284">
    <property type="component" value="Unassembled WGS sequence"/>
</dbReference>